<proteinExistence type="predicted"/>
<dbReference type="Proteomes" id="UP001139319">
    <property type="component" value="Unassembled WGS sequence"/>
</dbReference>
<sequence length="77" mass="8924">MKQAIVGYHKDAEDHWVAELTCGHNQHVRHKPPWVVRHWVTTEMGRAAMWGYKLDCKLCESREGKEPVALSDTGVRR</sequence>
<reference evidence="1" key="1">
    <citation type="submission" date="2022-05" db="EMBL/GenBank/DDBJ databases">
        <authorList>
            <person name="Sun H.-N."/>
        </authorList>
    </citation>
    <scope>NUCLEOTIDE SEQUENCE</scope>
    <source>
        <strain evidence="1">HB14</strain>
    </source>
</reference>
<name>A0A9X2I2A3_9GAMM</name>
<comment type="caution">
    <text evidence="1">The sequence shown here is derived from an EMBL/GenBank/DDBJ whole genome shotgun (WGS) entry which is preliminary data.</text>
</comment>
<evidence type="ECO:0000313" key="2">
    <source>
        <dbReference type="Proteomes" id="UP001139319"/>
    </source>
</evidence>
<organism evidence="1 2">
    <name type="scientific">Gilvimarinus xylanilyticus</name>
    <dbReference type="NCBI Taxonomy" id="2944139"/>
    <lineage>
        <taxon>Bacteria</taxon>
        <taxon>Pseudomonadati</taxon>
        <taxon>Pseudomonadota</taxon>
        <taxon>Gammaproteobacteria</taxon>
        <taxon>Cellvibrionales</taxon>
        <taxon>Cellvibrionaceae</taxon>
        <taxon>Gilvimarinus</taxon>
    </lineage>
</organism>
<dbReference type="AlphaFoldDB" id="A0A9X2I2A3"/>
<keyword evidence="2" id="KW-1185">Reference proteome</keyword>
<dbReference type="RefSeq" id="WP_253967278.1">
    <property type="nucleotide sequence ID" value="NZ_JAMFTH010000001.1"/>
</dbReference>
<evidence type="ECO:0000313" key="1">
    <source>
        <dbReference type="EMBL" id="MCP8899015.1"/>
    </source>
</evidence>
<dbReference type="Pfam" id="PF12088">
    <property type="entry name" value="DUF3565"/>
    <property type="match status" value="1"/>
</dbReference>
<accession>A0A9X2I2A3</accession>
<dbReference type="EMBL" id="JAMFTH010000001">
    <property type="protein sequence ID" value="MCP8899015.1"/>
    <property type="molecule type" value="Genomic_DNA"/>
</dbReference>
<gene>
    <name evidence="1" type="ORF">M6D89_06855</name>
</gene>
<protein>
    <submittedName>
        <fullName evidence="1">DUF3565 domain-containing protein</fullName>
    </submittedName>
</protein>
<reference evidence="1" key="2">
    <citation type="submission" date="2023-01" db="EMBL/GenBank/DDBJ databases">
        <title>Gilvimarinus xylanilyticus HB14 isolated from Caulerpa lentillifera aquaculture base in Hainan, China.</title>
        <authorList>
            <person name="Zhang Y.-J."/>
        </authorList>
    </citation>
    <scope>NUCLEOTIDE SEQUENCE</scope>
    <source>
        <strain evidence="1">HB14</strain>
    </source>
</reference>
<dbReference type="InterPro" id="IPR021948">
    <property type="entry name" value="DUF3565"/>
</dbReference>